<evidence type="ECO:0000313" key="2">
    <source>
        <dbReference type="Proteomes" id="UP001296873"/>
    </source>
</evidence>
<dbReference type="PANTHER" id="PTHR22603:SF66">
    <property type="entry name" value="ETHANOLAMINE KINASE"/>
    <property type="match status" value="1"/>
</dbReference>
<dbReference type="SUPFAM" id="SSF56112">
    <property type="entry name" value="Protein kinase-like (PK-like)"/>
    <property type="match status" value="1"/>
</dbReference>
<gene>
    <name evidence="1" type="ORF">CKO28_16255</name>
</gene>
<organism evidence="1 2">
    <name type="scientific">Rhodovibrio sodomensis</name>
    <dbReference type="NCBI Taxonomy" id="1088"/>
    <lineage>
        <taxon>Bacteria</taxon>
        <taxon>Pseudomonadati</taxon>
        <taxon>Pseudomonadota</taxon>
        <taxon>Alphaproteobacteria</taxon>
        <taxon>Rhodospirillales</taxon>
        <taxon>Rhodovibrionaceae</taxon>
        <taxon>Rhodovibrio</taxon>
    </lineage>
</organism>
<comment type="caution">
    <text evidence="1">The sequence shown here is derived from an EMBL/GenBank/DDBJ whole genome shotgun (WGS) entry which is preliminary data.</text>
</comment>
<name>A0ABS1DI38_9PROT</name>
<sequence length="298" mass="33485">MSDASEHPESRIARLDIWGGPVDPSPIDGGITNKNFRVDDRGQRFFVRVGADIPVHGVMRFNELAAARAAAAAGVSPEVVHAEPGVLVTRFVEGRTLEEADVRDPDMLARIVPLVRRCHQGMQAHLRGPVLMFWVFHIVRHYAGVLEDADSRWTADLGDLVDRGRRLERAVGAIEVAFGHNDLLAANFIDAGDRLWLIDWDYAGFNSPMFDLGGLSSNNQLSGAQEERLLELYLDRAPDGGERRALKAMKAASLLRESMWSMVSEVHSDLDFDFRAYTQENLDRFERSWAEFLPFEQR</sequence>
<accession>A0ABS1DI38</accession>
<dbReference type="PANTHER" id="PTHR22603">
    <property type="entry name" value="CHOLINE/ETHANOALAMINE KINASE"/>
    <property type="match status" value="1"/>
</dbReference>
<protein>
    <submittedName>
        <fullName evidence="1">Choline kinase</fullName>
    </submittedName>
</protein>
<dbReference type="GO" id="GO:0016301">
    <property type="term" value="F:kinase activity"/>
    <property type="evidence" value="ECO:0007669"/>
    <property type="project" value="UniProtKB-KW"/>
</dbReference>
<reference evidence="1 2" key="1">
    <citation type="journal article" date="2020" name="Microorganisms">
        <title>Osmotic Adaptation and Compatible Solute Biosynthesis of Phototrophic Bacteria as Revealed from Genome Analyses.</title>
        <authorList>
            <person name="Imhoff J.F."/>
            <person name="Rahn T."/>
            <person name="Kunzel S."/>
            <person name="Keller A."/>
            <person name="Neulinger S.C."/>
        </authorList>
    </citation>
    <scope>NUCLEOTIDE SEQUENCE [LARGE SCALE GENOMIC DNA]</scope>
    <source>
        <strain evidence="1 2">DSM 9895</strain>
    </source>
</reference>
<dbReference type="InterPro" id="IPR011009">
    <property type="entry name" value="Kinase-like_dom_sf"/>
</dbReference>
<dbReference type="RefSeq" id="WP_200341924.1">
    <property type="nucleotide sequence ID" value="NZ_NRRL01000053.1"/>
</dbReference>
<evidence type="ECO:0000313" key="1">
    <source>
        <dbReference type="EMBL" id="MBK1669592.1"/>
    </source>
</evidence>
<dbReference type="CDD" id="cd05151">
    <property type="entry name" value="ChoK-like"/>
    <property type="match status" value="1"/>
</dbReference>
<dbReference type="Proteomes" id="UP001296873">
    <property type="component" value="Unassembled WGS sequence"/>
</dbReference>
<proteinExistence type="predicted"/>
<dbReference type="EMBL" id="NRRL01000053">
    <property type="protein sequence ID" value="MBK1669592.1"/>
    <property type="molecule type" value="Genomic_DNA"/>
</dbReference>
<dbReference type="Gene3D" id="3.90.1200.10">
    <property type="match status" value="1"/>
</dbReference>
<dbReference type="Pfam" id="PF01633">
    <property type="entry name" value="Choline_kinase"/>
    <property type="match status" value="1"/>
</dbReference>
<dbReference type="Gene3D" id="3.30.200.20">
    <property type="entry name" value="Phosphorylase Kinase, domain 1"/>
    <property type="match status" value="1"/>
</dbReference>
<keyword evidence="1" id="KW-0418">Kinase</keyword>
<keyword evidence="1" id="KW-0808">Transferase</keyword>
<keyword evidence="2" id="KW-1185">Reference proteome</keyword>